<gene>
    <name evidence="1" type="ORF">CDD81_1078</name>
</gene>
<sequence>MSRGPFSLKEVLAVARIHPFYTKDAEYPPDAEAVEAALSLSETDQDALKLESWPLVHKTTLYTVIQRLVNDLSPQNTYRQAVFASITGGGYGSKPLFFATDILENRAQRAQFGWLIRTCGIVQKGDWVATVHTAGELYRSLDFILETLENAGACVLSAGNHMAHADVVRLLMTYHINVLTGDSSQIVQLVMTISQLAKADRDKVMLNKIIYTSEVLTRAQRTYIKEVLGPVKMYSLLASAESGAWAVSNPDITGEVTGSSADFIFDTRNMLIEILDSSATSTLPRGETGRIAQTCLSRLRNPLVRYVTGDVGSLHPFPTQSLISDAHRQHLALFRLHGRDQRFSFDWDGEYLSFADLEALVTSQEYGVLQWQVILDNMDDSPLSSLQLRVLSALGRESAASRELEARVRTFVHAVATNEHRFHMCFVDSVLGFERSATGRKVTRFINRYN</sequence>
<dbReference type="EMBL" id="NJET01000125">
    <property type="protein sequence ID" value="PHH60873.1"/>
    <property type="molecule type" value="Genomic_DNA"/>
</dbReference>
<protein>
    <recommendedName>
        <fullName evidence="3">AMP-dependent synthetase/ligase domain-containing protein</fullName>
    </recommendedName>
</protein>
<dbReference type="InterPro" id="IPR042099">
    <property type="entry name" value="ANL_N_sf"/>
</dbReference>
<dbReference type="SUPFAM" id="SSF56801">
    <property type="entry name" value="Acetyl-CoA synthetase-like"/>
    <property type="match status" value="1"/>
</dbReference>
<accession>A0A2C5XZQ6</accession>
<evidence type="ECO:0000313" key="1">
    <source>
        <dbReference type="EMBL" id="PHH60873.1"/>
    </source>
</evidence>
<organism evidence="1 2">
    <name type="scientific">Ophiocordyceps australis</name>
    <dbReference type="NCBI Taxonomy" id="1399860"/>
    <lineage>
        <taxon>Eukaryota</taxon>
        <taxon>Fungi</taxon>
        <taxon>Dikarya</taxon>
        <taxon>Ascomycota</taxon>
        <taxon>Pezizomycotina</taxon>
        <taxon>Sordariomycetes</taxon>
        <taxon>Hypocreomycetidae</taxon>
        <taxon>Hypocreales</taxon>
        <taxon>Ophiocordycipitaceae</taxon>
        <taxon>Ophiocordyceps</taxon>
    </lineage>
</organism>
<dbReference type="AlphaFoldDB" id="A0A2C5XZQ6"/>
<name>A0A2C5XZQ6_9HYPO</name>
<keyword evidence="2" id="KW-1185">Reference proteome</keyword>
<proteinExistence type="predicted"/>
<reference evidence="1 2" key="1">
    <citation type="submission" date="2017-06" db="EMBL/GenBank/DDBJ databases">
        <title>Ant-infecting Ophiocordyceps genomes reveal a high diversity of potential behavioral manipulation genes and a possible major role for enterotoxins.</title>
        <authorList>
            <person name="De Bekker C."/>
            <person name="Evans H.C."/>
            <person name="Brachmann A."/>
            <person name="Hughes D.P."/>
        </authorList>
    </citation>
    <scope>NUCLEOTIDE SEQUENCE [LARGE SCALE GENOMIC DNA]</scope>
    <source>
        <strain evidence="1 2">Map64</strain>
    </source>
</reference>
<dbReference type="PANTHER" id="PTHR43845">
    <property type="entry name" value="BLR5969 PROTEIN"/>
    <property type="match status" value="1"/>
</dbReference>
<comment type="caution">
    <text evidence="1">The sequence shown here is derived from an EMBL/GenBank/DDBJ whole genome shotgun (WGS) entry which is preliminary data.</text>
</comment>
<dbReference type="Proteomes" id="UP000226192">
    <property type="component" value="Unassembled WGS sequence"/>
</dbReference>
<dbReference type="Gene3D" id="3.40.50.12780">
    <property type="entry name" value="N-terminal domain of ligase-like"/>
    <property type="match status" value="1"/>
</dbReference>
<dbReference type="OrthoDB" id="10047078at2759"/>
<evidence type="ECO:0000313" key="2">
    <source>
        <dbReference type="Proteomes" id="UP000226192"/>
    </source>
</evidence>
<dbReference type="PANTHER" id="PTHR43845:SF1">
    <property type="entry name" value="BLR5969 PROTEIN"/>
    <property type="match status" value="1"/>
</dbReference>
<evidence type="ECO:0008006" key="3">
    <source>
        <dbReference type="Google" id="ProtNLM"/>
    </source>
</evidence>